<name>A0A543L1Y2_9BURK</name>
<dbReference type="Gene3D" id="1.10.443.10">
    <property type="entry name" value="Intergrase catalytic core"/>
    <property type="match status" value="1"/>
</dbReference>
<evidence type="ECO:0000256" key="1">
    <source>
        <dbReference type="ARBA" id="ARBA00008857"/>
    </source>
</evidence>
<dbReference type="InterPro" id="IPR046668">
    <property type="entry name" value="DUF6538"/>
</dbReference>
<dbReference type="InterPro" id="IPR002104">
    <property type="entry name" value="Integrase_catalytic"/>
</dbReference>
<dbReference type="InterPro" id="IPR010998">
    <property type="entry name" value="Integrase_recombinase_N"/>
</dbReference>
<dbReference type="InterPro" id="IPR013762">
    <property type="entry name" value="Integrase-like_cat_sf"/>
</dbReference>
<dbReference type="CDD" id="cd01184">
    <property type="entry name" value="INT_C_like_1"/>
    <property type="match status" value="1"/>
</dbReference>
<evidence type="ECO:0000256" key="2">
    <source>
        <dbReference type="ARBA" id="ARBA00022908"/>
    </source>
</evidence>
<keyword evidence="4" id="KW-0233">DNA recombination</keyword>
<gene>
    <name evidence="8" type="ORF">BDD18_3269</name>
</gene>
<evidence type="ECO:0000259" key="6">
    <source>
        <dbReference type="PROSITE" id="PS51898"/>
    </source>
</evidence>
<dbReference type="PROSITE" id="PS51898">
    <property type="entry name" value="TYR_RECOMBINASE"/>
    <property type="match status" value="1"/>
</dbReference>
<feature type="domain" description="Core-binding (CB)" evidence="7">
    <location>
        <begin position="131"/>
        <end position="212"/>
    </location>
</feature>
<evidence type="ECO:0000313" key="9">
    <source>
        <dbReference type="Proteomes" id="UP000316993"/>
    </source>
</evidence>
<dbReference type="PANTHER" id="PTHR30349">
    <property type="entry name" value="PHAGE INTEGRASE-RELATED"/>
    <property type="match status" value="1"/>
</dbReference>
<protein>
    <submittedName>
        <fullName evidence="8">Site-specific recombinase XerD</fullName>
    </submittedName>
</protein>
<proteinExistence type="inferred from homology"/>
<dbReference type="GO" id="GO:0006310">
    <property type="term" value="P:DNA recombination"/>
    <property type="evidence" value="ECO:0007669"/>
    <property type="project" value="UniProtKB-KW"/>
</dbReference>
<evidence type="ECO:0000259" key="7">
    <source>
        <dbReference type="PROSITE" id="PS51900"/>
    </source>
</evidence>
<dbReference type="Pfam" id="PF24624">
    <property type="entry name" value="Int_N"/>
    <property type="match status" value="1"/>
</dbReference>
<evidence type="ECO:0000256" key="5">
    <source>
        <dbReference type="PROSITE-ProRule" id="PRU01248"/>
    </source>
</evidence>
<comment type="similarity">
    <text evidence="1">Belongs to the 'phage' integrase family.</text>
</comment>
<feature type="domain" description="Tyr recombinase" evidence="6">
    <location>
        <begin position="236"/>
        <end position="431"/>
    </location>
</feature>
<evidence type="ECO:0000256" key="3">
    <source>
        <dbReference type="ARBA" id="ARBA00023125"/>
    </source>
</evidence>
<keyword evidence="2" id="KW-0229">DNA integration</keyword>
<evidence type="ECO:0000256" key="4">
    <source>
        <dbReference type="ARBA" id="ARBA00023172"/>
    </source>
</evidence>
<reference evidence="8 9" key="1">
    <citation type="submission" date="2019-06" db="EMBL/GenBank/DDBJ databases">
        <title>Genomic Encyclopedia of Archaeal and Bacterial Type Strains, Phase II (KMG-II): from individual species to whole genera.</title>
        <authorList>
            <person name="Goeker M."/>
        </authorList>
    </citation>
    <scope>NUCLEOTIDE SEQUENCE [LARGE SCALE GENOMIC DNA]</scope>
    <source>
        <strain evidence="8 9">DSM 7270</strain>
    </source>
</reference>
<sequence>MRAPMPRLVKDGKSGIWFFRWSLPKSHQQNLNQKTLYITLRTRDARLAQSHAALLNLRVEAMKKIPNLNEDAIRKLLEIDMERGIFRADTPEEQERGLQILENLGRLRASTPQQNNAPALRPTPAMTPKSPLFRAVADELIREISLTLKKASVDKYRSTYDAFREHAGNRFVEDITRAEIKQYKDQLLSNGMVAHTINGHLGRLHALFEFALKNGYIKGENPAANHLIPHSKKAIKSRDKFYDDDLKAIYNWETYGPMAITPDYYWGPLVCLFSGMRIEECTSLEVKNIKTDDGVVLMHIKDAKTPTGIRFVPVHSFLIKLGFLDYVEEVRKLGHEGLFWYLSDGAMGKLTNHNGTKKNLSRRFSQYLNDVKVKEDDNCFHSLRHTTITRFVARKVNNSTIYKLSGHTSDNSTHFDYLHDLPIKALHEAVEALDFHELLNLNSFDWKPSLQQVLAREAKRAQTAESKRLRAERLASKAMPRKKWPTKF</sequence>
<dbReference type="EMBL" id="VFPV01000003">
    <property type="protein sequence ID" value="TQN01312.1"/>
    <property type="molecule type" value="Genomic_DNA"/>
</dbReference>
<dbReference type="InterPro" id="IPR050090">
    <property type="entry name" value="Tyrosine_recombinase_XerCD"/>
</dbReference>
<comment type="caution">
    <text evidence="8">The sequence shown here is derived from an EMBL/GenBank/DDBJ whole genome shotgun (WGS) entry which is preliminary data.</text>
</comment>
<dbReference type="RefSeq" id="WP_142084452.1">
    <property type="nucleotide sequence ID" value="NZ_VFPV01000003.1"/>
</dbReference>
<dbReference type="Gene3D" id="1.10.150.130">
    <property type="match status" value="1"/>
</dbReference>
<dbReference type="InterPro" id="IPR044068">
    <property type="entry name" value="CB"/>
</dbReference>
<dbReference type="AlphaFoldDB" id="A0A543L1Y2"/>
<dbReference type="Proteomes" id="UP000316993">
    <property type="component" value="Unassembled WGS sequence"/>
</dbReference>
<dbReference type="PROSITE" id="PS51900">
    <property type="entry name" value="CB"/>
    <property type="match status" value="1"/>
</dbReference>
<evidence type="ECO:0000313" key="8">
    <source>
        <dbReference type="EMBL" id="TQN01312.1"/>
    </source>
</evidence>
<dbReference type="GO" id="GO:0015074">
    <property type="term" value="P:DNA integration"/>
    <property type="evidence" value="ECO:0007669"/>
    <property type="project" value="UniProtKB-KW"/>
</dbReference>
<accession>A0A543L1Y2</accession>
<dbReference type="Pfam" id="PF00589">
    <property type="entry name" value="Phage_integrase"/>
    <property type="match status" value="1"/>
</dbReference>
<dbReference type="InterPro" id="IPR057084">
    <property type="entry name" value="Int_N"/>
</dbReference>
<dbReference type="SUPFAM" id="SSF56349">
    <property type="entry name" value="DNA breaking-rejoining enzymes"/>
    <property type="match status" value="1"/>
</dbReference>
<dbReference type="GO" id="GO:0003677">
    <property type="term" value="F:DNA binding"/>
    <property type="evidence" value="ECO:0007669"/>
    <property type="project" value="UniProtKB-UniRule"/>
</dbReference>
<dbReference type="Pfam" id="PF20172">
    <property type="entry name" value="DUF6538"/>
    <property type="match status" value="1"/>
</dbReference>
<dbReference type="InterPro" id="IPR011010">
    <property type="entry name" value="DNA_brk_join_enz"/>
</dbReference>
<keyword evidence="3 5" id="KW-0238">DNA-binding</keyword>
<dbReference type="PANTHER" id="PTHR30349:SF41">
    <property type="entry name" value="INTEGRASE_RECOMBINASE PROTEIN MJ0367-RELATED"/>
    <property type="match status" value="1"/>
</dbReference>
<organism evidence="8 9">
    <name type="scientific">Acidovorax temperans</name>
    <dbReference type="NCBI Taxonomy" id="80878"/>
    <lineage>
        <taxon>Bacteria</taxon>
        <taxon>Pseudomonadati</taxon>
        <taxon>Pseudomonadota</taxon>
        <taxon>Betaproteobacteria</taxon>
        <taxon>Burkholderiales</taxon>
        <taxon>Comamonadaceae</taxon>
        <taxon>Acidovorax</taxon>
    </lineage>
</organism>